<keyword evidence="7 12" id="KW-1133">Transmembrane helix</keyword>
<evidence type="ECO:0000256" key="7">
    <source>
        <dbReference type="ARBA" id="ARBA00022989"/>
    </source>
</evidence>
<dbReference type="InterPro" id="IPR036543">
    <property type="entry name" value="Guanylate-bd_C_sf"/>
</dbReference>
<dbReference type="InterPro" id="IPR027417">
    <property type="entry name" value="P-loop_NTPase"/>
</dbReference>
<evidence type="ECO:0000256" key="4">
    <source>
        <dbReference type="ARBA" id="ARBA00022801"/>
    </source>
</evidence>
<accession>A0A6G0ZHF5</accession>
<sequence length="564" mass="63865">MAEVQDTINVGKPVPIVLAEEDHQFILDEEALESILLKDDVKDRNVVVVSVAGSYRKGKSFLMDFFLRYMKATYHLNLIKEDAHWIGSDDKPLDGFTWRGGSDRDTTGILMWSEVFKATLEDGEKVAIILLDTQGTFDSESTVKDCATVFALSTLLSSIQIYNLKFNIQEDDLQHLQLFTEYGRLALEDTGTKPFQKLQFLVRDWSFPYEAEYGAEGGQKILDKRLQISDKQHPELQSLRKHIKSCFSEISCYLMPHPGLNVATNPNFDGKLSDIEPDFKQNLLTLIPMLLKPNKLILKEIGGQKIKAKELVQYFKAYIKLFTGAELPEPKSMLVTTAEANNLSAVASAREVYRQMMDTICGGNRPYLNTNTLDEEHMKSKDKAMEQFVVKRKMGGDEFSESYKFKLETDIDEDFLKFKSQNESKNVFKSARTPAVFFAVAVACYFISGLFNFFGMYTVASGVNLIMGLALLILIMWAYIRYSGVHSELGSTIDDAANITWDNLLKPSYEIFLQKGLEQATNQAINIAVKNTTSPITGVQSPFGKKPMHRMNSHVEMNDRFRQS</sequence>
<evidence type="ECO:0000256" key="2">
    <source>
        <dbReference type="ARBA" id="ARBA00022692"/>
    </source>
</evidence>
<feature type="transmembrane region" description="Helical" evidence="12">
    <location>
        <begin position="460"/>
        <end position="480"/>
    </location>
</feature>
<dbReference type="AlphaFoldDB" id="A0A6G0ZHF5"/>
<keyword evidence="3" id="KW-0547">Nucleotide-binding</keyword>
<evidence type="ECO:0000313" key="15">
    <source>
        <dbReference type="Proteomes" id="UP000478052"/>
    </source>
</evidence>
<reference evidence="14 15" key="1">
    <citation type="submission" date="2019-08" db="EMBL/GenBank/DDBJ databases">
        <title>Whole genome of Aphis craccivora.</title>
        <authorList>
            <person name="Voronova N.V."/>
            <person name="Shulinski R.S."/>
            <person name="Bandarenka Y.V."/>
            <person name="Zhorov D.G."/>
            <person name="Warner D."/>
        </authorList>
    </citation>
    <scope>NUCLEOTIDE SEQUENCE [LARGE SCALE GENOMIC DNA]</scope>
    <source>
        <strain evidence="14">180601</strain>
        <tissue evidence="14">Whole Body</tissue>
    </source>
</reference>
<evidence type="ECO:0000259" key="13">
    <source>
        <dbReference type="PROSITE" id="PS51715"/>
    </source>
</evidence>
<dbReference type="SUPFAM" id="SSF48340">
    <property type="entry name" value="Interferon-induced guanylate-binding protein 1 (GBP1), C-terminal domain"/>
    <property type="match status" value="1"/>
</dbReference>
<gene>
    <name evidence="14" type="ORF">FWK35_00009507</name>
</gene>
<keyword evidence="6" id="KW-0460">Magnesium</keyword>
<keyword evidence="8" id="KW-0342">GTP-binding</keyword>
<keyword evidence="2 12" id="KW-0812">Transmembrane</keyword>
<organism evidence="14 15">
    <name type="scientific">Aphis craccivora</name>
    <name type="common">Cowpea aphid</name>
    <dbReference type="NCBI Taxonomy" id="307492"/>
    <lineage>
        <taxon>Eukaryota</taxon>
        <taxon>Metazoa</taxon>
        <taxon>Ecdysozoa</taxon>
        <taxon>Arthropoda</taxon>
        <taxon>Hexapoda</taxon>
        <taxon>Insecta</taxon>
        <taxon>Pterygota</taxon>
        <taxon>Neoptera</taxon>
        <taxon>Paraneoptera</taxon>
        <taxon>Hemiptera</taxon>
        <taxon>Sternorrhyncha</taxon>
        <taxon>Aphidomorpha</taxon>
        <taxon>Aphidoidea</taxon>
        <taxon>Aphididae</taxon>
        <taxon>Aphidini</taxon>
        <taxon>Aphis</taxon>
        <taxon>Aphis</taxon>
    </lineage>
</organism>
<evidence type="ECO:0000256" key="9">
    <source>
        <dbReference type="ARBA" id="ARBA00023136"/>
    </source>
</evidence>
<dbReference type="PROSITE" id="PS51715">
    <property type="entry name" value="G_GB1_RHD3"/>
    <property type="match status" value="1"/>
</dbReference>
<evidence type="ECO:0000256" key="3">
    <source>
        <dbReference type="ARBA" id="ARBA00022741"/>
    </source>
</evidence>
<dbReference type="GO" id="GO:0005789">
    <property type="term" value="C:endoplasmic reticulum membrane"/>
    <property type="evidence" value="ECO:0007669"/>
    <property type="project" value="UniProtKB-SubCell"/>
</dbReference>
<evidence type="ECO:0000256" key="11">
    <source>
        <dbReference type="PROSITE-ProRule" id="PRU01052"/>
    </source>
</evidence>
<comment type="similarity">
    <text evidence="11">Belongs to the TRAFAC class dynamin-like GTPase superfamily. GB1/RHD3 GTPase family.</text>
</comment>
<dbReference type="Gene3D" id="3.40.50.300">
    <property type="entry name" value="P-loop containing nucleotide triphosphate hydrolases"/>
    <property type="match status" value="1"/>
</dbReference>
<name>A0A6G0ZHF5_APHCR</name>
<feature type="transmembrane region" description="Helical" evidence="12">
    <location>
        <begin position="435"/>
        <end position="454"/>
    </location>
</feature>
<evidence type="ECO:0000256" key="1">
    <source>
        <dbReference type="ARBA" id="ARBA00004477"/>
    </source>
</evidence>
<dbReference type="Gene3D" id="1.20.58.420">
    <property type="entry name" value="AHSP"/>
    <property type="match status" value="1"/>
</dbReference>
<dbReference type="Pfam" id="PF02263">
    <property type="entry name" value="GBP"/>
    <property type="match status" value="1"/>
</dbReference>
<dbReference type="GO" id="GO:0003924">
    <property type="term" value="F:GTPase activity"/>
    <property type="evidence" value="ECO:0007669"/>
    <property type="project" value="InterPro"/>
</dbReference>
<comment type="caution">
    <text evidence="14">The sequence shown here is derived from an EMBL/GenBank/DDBJ whole genome shotgun (WGS) entry which is preliminary data.</text>
</comment>
<protein>
    <submittedName>
        <fullName evidence="14">Atlastin</fullName>
    </submittedName>
</protein>
<keyword evidence="4" id="KW-0378">Hydrolase</keyword>
<evidence type="ECO:0000256" key="12">
    <source>
        <dbReference type="SAM" id="Phobius"/>
    </source>
</evidence>
<dbReference type="InterPro" id="IPR030386">
    <property type="entry name" value="G_GB1_RHD3_dom"/>
</dbReference>
<dbReference type="InterPro" id="IPR003191">
    <property type="entry name" value="Guanylate-bd/ATL_C"/>
</dbReference>
<proteinExistence type="inferred from homology"/>
<evidence type="ECO:0000256" key="6">
    <source>
        <dbReference type="ARBA" id="ARBA00022842"/>
    </source>
</evidence>
<comment type="catalytic activity">
    <reaction evidence="10">
        <text>GTP + H2O = GDP + phosphate + H(+)</text>
        <dbReference type="Rhea" id="RHEA:19669"/>
        <dbReference type="ChEBI" id="CHEBI:15377"/>
        <dbReference type="ChEBI" id="CHEBI:15378"/>
        <dbReference type="ChEBI" id="CHEBI:37565"/>
        <dbReference type="ChEBI" id="CHEBI:43474"/>
        <dbReference type="ChEBI" id="CHEBI:58189"/>
    </reaction>
    <physiologicalReaction direction="left-to-right" evidence="10">
        <dbReference type="Rhea" id="RHEA:19670"/>
    </physiologicalReaction>
</comment>
<evidence type="ECO:0000256" key="10">
    <source>
        <dbReference type="ARBA" id="ARBA00049117"/>
    </source>
</evidence>
<keyword evidence="15" id="KW-1185">Reference proteome</keyword>
<dbReference type="OrthoDB" id="7788754at2759"/>
<keyword evidence="9 12" id="KW-0472">Membrane</keyword>
<dbReference type="SUPFAM" id="SSF52540">
    <property type="entry name" value="P-loop containing nucleoside triphosphate hydrolases"/>
    <property type="match status" value="1"/>
</dbReference>
<comment type="subcellular location">
    <subcellularLocation>
        <location evidence="1">Endoplasmic reticulum membrane</location>
        <topology evidence="1">Multi-pass membrane protein</topology>
    </subcellularLocation>
</comment>
<dbReference type="GO" id="GO:0005525">
    <property type="term" value="F:GTP binding"/>
    <property type="evidence" value="ECO:0007669"/>
    <property type="project" value="UniProtKB-KW"/>
</dbReference>
<dbReference type="InterPro" id="IPR015894">
    <property type="entry name" value="Guanylate-bd_N"/>
</dbReference>
<evidence type="ECO:0000256" key="5">
    <source>
        <dbReference type="ARBA" id="ARBA00022824"/>
    </source>
</evidence>
<dbReference type="FunFam" id="3.40.50.300:FF:003207">
    <property type="entry name" value="ATLastiN (Endoplasmic reticulum GTPase) related"/>
    <property type="match status" value="1"/>
</dbReference>
<feature type="domain" description="GB1/RHD3-type G" evidence="13">
    <location>
        <begin position="43"/>
        <end position="295"/>
    </location>
</feature>
<dbReference type="EMBL" id="VUJU01000424">
    <property type="protein sequence ID" value="KAF0770499.1"/>
    <property type="molecule type" value="Genomic_DNA"/>
</dbReference>
<keyword evidence="5" id="KW-0256">Endoplasmic reticulum</keyword>
<dbReference type="Pfam" id="PF02841">
    <property type="entry name" value="GBP_C"/>
    <property type="match status" value="1"/>
</dbReference>
<dbReference type="Proteomes" id="UP000478052">
    <property type="component" value="Unassembled WGS sequence"/>
</dbReference>
<dbReference type="FunFam" id="3.40.50.300:FF:004169">
    <property type="entry name" value="Atlastin 3"/>
    <property type="match status" value="1"/>
</dbReference>
<dbReference type="PANTHER" id="PTHR10751">
    <property type="entry name" value="GUANYLATE BINDING PROTEIN"/>
    <property type="match status" value="1"/>
</dbReference>
<evidence type="ECO:0000256" key="8">
    <source>
        <dbReference type="ARBA" id="ARBA00023134"/>
    </source>
</evidence>
<dbReference type="CDD" id="cd01851">
    <property type="entry name" value="GBP"/>
    <property type="match status" value="1"/>
</dbReference>
<dbReference type="FunFam" id="1.20.58.420:FF:000001">
    <property type="entry name" value="Atlastin-1 isoform 1"/>
    <property type="match status" value="1"/>
</dbReference>
<evidence type="ECO:0000313" key="14">
    <source>
        <dbReference type="EMBL" id="KAF0770499.1"/>
    </source>
</evidence>